<dbReference type="HOGENOM" id="CLU_1294135_0_0_1"/>
<protein>
    <submittedName>
        <fullName evidence="1">Uncharacterized protein</fullName>
    </submittedName>
</protein>
<evidence type="ECO:0000313" key="2">
    <source>
        <dbReference type="Proteomes" id="UP000030672"/>
    </source>
</evidence>
<dbReference type="Proteomes" id="UP000030672">
    <property type="component" value="Unassembled WGS sequence"/>
</dbReference>
<organism evidence="1 2">
    <name type="scientific">Aureobasidium melanogenum (strain CBS 110374)</name>
    <name type="common">Aureobasidium pullulans var. melanogenum</name>
    <dbReference type="NCBI Taxonomy" id="1043003"/>
    <lineage>
        <taxon>Eukaryota</taxon>
        <taxon>Fungi</taxon>
        <taxon>Dikarya</taxon>
        <taxon>Ascomycota</taxon>
        <taxon>Pezizomycotina</taxon>
        <taxon>Dothideomycetes</taxon>
        <taxon>Dothideomycetidae</taxon>
        <taxon>Dothideales</taxon>
        <taxon>Saccotheciaceae</taxon>
        <taxon>Aureobasidium</taxon>
    </lineage>
</organism>
<dbReference type="GeneID" id="63922364"/>
<keyword evidence="2" id="KW-1185">Reference proteome</keyword>
<name>A0A074W581_AURM1</name>
<proteinExistence type="predicted"/>
<reference evidence="1 2" key="1">
    <citation type="journal article" date="2014" name="BMC Genomics">
        <title>Genome sequencing of four Aureobasidium pullulans varieties: biotechnological potential, stress tolerance, and description of new species.</title>
        <authorList>
            <person name="Gostin Ar C."/>
            <person name="Ohm R.A."/>
            <person name="Kogej T."/>
            <person name="Sonjak S."/>
            <person name="Turk M."/>
            <person name="Zajc J."/>
            <person name="Zalar P."/>
            <person name="Grube M."/>
            <person name="Sun H."/>
            <person name="Han J."/>
            <person name="Sharma A."/>
            <person name="Chiniquy J."/>
            <person name="Ngan C.Y."/>
            <person name="Lipzen A."/>
            <person name="Barry K."/>
            <person name="Grigoriev I.V."/>
            <person name="Gunde-Cimerman N."/>
        </authorList>
    </citation>
    <scope>NUCLEOTIDE SEQUENCE [LARGE SCALE GENOMIC DNA]</scope>
    <source>
        <strain evidence="1 2">CBS 110374</strain>
    </source>
</reference>
<gene>
    <name evidence="1" type="ORF">M437DRAFT_89212</name>
</gene>
<accession>A0A074W581</accession>
<dbReference type="AlphaFoldDB" id="A0A074W581"/>
<evidence type="ECO:0000313" key="1">
    <source>
        <dbReference type="EMBL" id="KEQ57726.1"/>
    </source>
</evidence>
<sequence>MRNRCEVWLKKVEKRLEEPTMNALMLKERLDLKDKTGKRDHTPAVAEVKTIEHLRTTHRPGASSEQDLEICESASRLFNTLAQLATCGPEIRVLKIEDAEEKVGEEENSVAQGSYRRSDIDIEQENAELAAKAEQLCRERIAAAELGQKKVVYILPYQNAGVWHCVLRTSDFVLVISVSGNRKMKAVHKDLRSNMVTGKRDDVSTSQIVLLLP</sequence>
<dbReference type="RefSeq" id="XP_040874750.1">
    <property type="nucleotide sequence ID" value="XM_041028991.1"/>
</dbReference>
<dbReference type="EMBL" id="KL584873">
    <property type="protein sequence ID" value="KEQ57726.1"/>
    <property type="molecule type" value="Genomic_DNA"/>
</dbReference>